<reference evidence="2 3" key="1">
    <citation type="submission" date="2015-02" db="EMBL/GenBank/DDBJ databases">
        <title>Draft genome sequence of Kitasatospora griseola MF730-N6, a bafilomycin, terpentecin and satosporin producer.</title>
        <authorList>
            <person name="Arens J.C."/>
            <person name="Haltli B."/>
            <person name="Kerr R.G."/>
        </authorList>
    </citation>
    <scope>NUCLEOTIDE SEQUENCE [LARGE SCALE GENOMIC DNA]</scope>
    <source>
        <strain evidence="2 3">MF730-N6</strain>
    </source>
</reference>
<organism evidence="2 3">
    <name type="scientific">Kitasatospora griseola</name>
    <name type="common">Streptomyces griseolosporeus</name>
    <dbReference type="NCBI Taxonomy" id="2064"/>
    <lineage>
        <taxon>Bacteria</taxon>
        <taxon>Bacillati</taxon>
        <taxon>Actinomycetota</taxon>
        <taxon>Actinomycetes</taxon>
        <taxon>Kitasatosporales</taxon>
        <taxon>Streptomycetaceae</taxon>
        <taxon>Kitasatospora</taxon>
    </lineage>
</organism>
<dbReference type="AlphaFoldDB" id="A0A0D0P4N2"/>
<feature type="compositionally biased region" description="Acidic residues" evidence="1">
    <location>
        <begin position="137"/>
        <end position="157"/>
    </location>
</feature>
<dbReference type="RefSeq" id="WP_043907871.1">
    <property type="nucleotide sequence ID" value="NZ_JXZB01000001.1"/>
</dbReference>
<name>A0A0D0P4N2_KITGR</name>
<comment type="caution">
    <text evidence="2">The sequence shown here is derived from an EMBL/GenBank/DDBJ whole genome shotgun (WGS) entry which is preliminary data.</text>
</comment>
<sequence length="175" mass="19035">MTFDGRGITFHRFLSSRFLPSRPAEVVPWSDVLAVDWRDEHPRSTLLVYRRATDGDTPFPLPADHPATEMMDQFLARLDDPEFAETYRTSVRVRRDTTLCRVDPFLPASAVALLAPGVRHYGDLGALDLGDLALVLGDDDPGAEDPSAEDPGADDGDSGGNDDRPDGTAPRLSGS</sequence>
<dbReference type="Proteomes" id="UP000032066">
    <property type="component" value="Unassembled WGS sequence"/>
</dbReference>
<evidence type="ECO:0000256" key="1">
    <source>
        <dbReference type="SAM" id="MobiDB-lite"/>
    </source>
</evidence>
<dbReference type="EMBL" id="JXZB01000001">
    <property type="protein sequence ID" value="KIQ66586.1"/>
    <property type="molecule type" value="Genomic_DNA"/>
</dbReference>
<gene>
    <name evidence="2" type="ORF">TR51_03340</name>
</gene>
<evidence type="ECO:0000313" key="2">
    <source>
        <dbReference type="EMBL" id="KIQ66586.1"/>
    </source>
</evidence>
<dbReference type="OrthoDB" id="4201193at2"/>
<feature type="region of interest" description="Disordered" evidence="1">
    <location>
        <begin position="136"/>
        <end position="175"/>
    </location>
</feature>
<evidence type="ECO:0000313" key="3">
    <source>
        <dbReference type="Proteomes" id="UP000032066"/>
    </source>
</evidence>
<proteinExistence type="predicted"/>
<protein>
    <submittedName>
        <fullName evidence="2">Uncharacterized protein</fullName>
    </submittedName>
</protein>
<dbReference type="PATRIC" id="fig|2064.6.peg.753"/>
<keyword evidence="3" id="KW-1185">Reference proteome</keyword>
<accession>A0A0D0P4N2</accession>